<dbReference type="Proteomes" id="UP000580250">
    <property type="component" value="Unassembled WGS sequence"/>
</dbReference>
<evidence type="ECO:0000313" key="2">
    <source>
        <dbReference type="Proteomes" id="UP000580250"/>
    </source>
</evidence>
<proteinExistence type="predicted"/>
<comment type="caution">
    <text evidence="1">The sequence shown here is derived from an EMBL/GenBank/DDBJ whole genome shotgun (WGS) entry which is preliminary data.</text>
</comment>
<protein>
    <submittedName>
        <fullName evidence="1">Uncharacterized protein</fullName>
    </submittedName>
</protein>
<organism evidence="1 2">
    <name type="scientific">Meloidogyne enterolobii</name>
    <name type="common">Root-knot nematode worm</name>
    <name type="synonym">Meloidogyne mayaguensis</name>
    <dbReference type="NCBI Taxonomy" id="390850"/>
    <lineage>
        <taxon>Eukaryota</taxon>
        <taxon>Metazoa</taxon>
        <taxon>Ecdysozoa</taxon>
        <taxon>Nematoda</taxon>
        <taxon>Chromadorea</taxon>
        <taxon>Rhabditida</taxon>
        <taxon>Tylenchina</taxon>
        <taxon>Tylenchomorpha</taxon>
        <taxon>Tylenchoidea</taxon>
        <taxon>Meloidogynidae</taxon>
        <taxon>Meloidogyninae</taxon>
        <taxon>Meloidogyne</taxon>
    </lineage>
</organism>
<dbReference type="AlphaFoldDB" id="A0A6V7XFY4"/>
<name>A0A6V7XFY4_MELEN</name>
<dbReference type="EMBL" id="CAJEWN010001538">
    <property type="protein sequence ID" value="CAD2198250.1"/>
    <property type="molecule type" value="Genomic_DNA"/>
</dbReference>
<evidence type="ECO:0000313" key="1">
    <source>
        <dbReference type="EMBL" id="CAD2198250.1"/>
    </source>
</evidence>
<gene>
    <name evidence="1" type="ORF">MENT_LOCUS51545</name>
</gene>
<sequence>MSSSSGFELELDHIRNNLNNILFSLDIWRIQYIKIPVLLNRQAILNYCGVQYKANL</sequence>
<accession>A0A6V7XFY4</accession>
<reference evidence="1 2" key="1">
    <citation type="submission" date="2020-08" db="EMBL/GenBank/DDBJ databases">
        <authorList>
            <person name="Koutsovoulos G."/>
            <person name="Danchin GJ E."/>
        </authorList>
    </citation>
    <scope>NUCLEOTIDE SEQUENCE [LARGE SCALE GENOMIC DNA]</scope>
</reference>